<accession>A0ACC0M6Z0</accession>
<evidence type="ECO:0000313" key="1">
    <source>
        <dbReference type="EMBL" id="KAI8536277.1"/>
    </source>
</evidence>
<proteinExistence type="predicted"/>
<protein>
    <submittedName>
        <fullName evidence="1">Uncharacterized protein</fullName>
    </submittedName>
</protein>
<sequence>MVSQVSKTNGSSFDVELNDAKLNTAQRSVFHCENSLAIGMVEPNLNQEDPQVQKANAVHAILLKEWCFKDTAYNKNNIT</sequence>
<keyword evidence="2" id="KW-1185">Reference proteome</keyword>
<name>A0ACC0M6Z0_RHOML</name>
<dbReference type="Proteomes" id="UP001062846">
    <property type="component" value="Chromosome 10"/>
</dbReference>
<comment type="caution">
    <text evidence="1">The sequence shown here is derived from an EMBL/GenBank/DDBJ whole genome shotgun (WGS) entry which is preliminary data.</text>
</comment>
<gene>
    <name evidence="1" type="ORF">RHMOL_Rhmol10G0244700</name>
</gene>
<reference evidence="1" key="1">
    <citation type="submission" date="2022-02" db="EMBL/GenBank/DDBJ databases">
        <title>Plant Genome Project.</title>
        <authorList>
            <person name="Zhang R.-G."/>
        </authorList>
    </citation>
    <scope>NUCLEOTIDE SEQUENCE</scope>
    <source>
        <strain evidence="1">AT1</strain>
    </source>
</reference>
<dbReference type="EMBL" id="CM046397">
    <property type="protein sequence ID" value="KAI8536277.1"/>
    <property type="molecule type" value="Genomic_DNA"/>
</dbReference>
<organism evidence="1 2">
    <name type="scientific">Rhododendron molle</name>
    <name type="common">Chinese azalea</name>
    <name type="synonym">Azalea mollis</name>
    <dbReference type="NCBI Taxonomy" id="49168"/>
    <lineage>
        <taxon>Eukaryota</taxon>
        <taxon>Viridiplantae</taxon>
        <taxon>Streptophyta</taxon>
        <taxon>Embryophyta</taxon>
        <taxon>Tracheophyta</taxon>
        <taxon>Spermatophyta</taxon>
        <taxon>Magnoliopsida</taxon>
        <taxon>eudicotyledons</taxon>
        <taxon>Gunneridae</taxon>
        <taxon>Pentapetalae</taxon>
        <taxon>asterids</taxon>
        <taxon>Ericales</taxon>
        <taxon>Ericaceae</taxon>
        <taxon>Ericoideae</taxon>
        <taxon>Rhodoreae</taxon>
        <taxon>Rhododendron</taxon>
    </lineage>
</organism>
<evidence type="ECO:0000313" key="2">
    <source>
        <dbReference type="Proteomes" id="UP001062846"/>
    </source>
</evidence>